<dbReference type="Pfam" id="PF00240">
    <property type="entry name" value="ubiquitin"/>
    <property type="match status" value="1"/>
</dbReference>
<proteinExistence type="predicted"/>
<feature type="domain" description="Ubiquitin-like" evidence="2">
    <location>
        <begin position="53"/>
        <end position="122"/>
    </location>
</feature>
<reference evidence="3" key="1">
    <citation type="submission" date="2021-01" db="EMBL/GenBank/DDBJ databases">
        <authorList>
            <person name="Corre E."/>
            <person name="Pelletier E."/>
            <person name="Niang G."/>
            <person name="Scheremetjew M."/>
            <person name="Finn R."/>
            <person name="Kale V."/>
            <person name="Holt S."/>
            <person name="Cochrane G."/>
            <person name="Meng A."/>
            <person name="Brown T."/>
            <person name="Cohen L."/>
        </authorList>
    </citation>
    <scope>NUCLEOTIDE SEQUENCE</scope>
    <source>
        <strain evidence="3">RCC3387</strain>
    </source>
</reference>
<feature type="compositionally biased region" description="Polar residues" evidence="1">
    <location>
        <begin position="136"/>
        <end position="145"/>
    </location>
</feature>
<accession>A0A7S2IM65</accession>
<dbReference type="Gene3D" id="4.10.830.10">
    <property type="entry name" value="30s Ribosomal Protein S14, Chain N"/>
    <property type="match status" value="1"/>
</dbReference>
<sequence length="197" mass="21284">MAQATSVQAVPPLSACGQRGDAPVRSPAIMAAALVESMGAMTLKPAEEVPATMTVTFKIPGAGAFALELEPGTAVRDVKKLAKECCNIEPEHMRLIYEGRVLKESDTLECYDADRDAAVQLMFTAGHNAMLGGSKGQVTQRNPFSTPVRGLPGSKGHRTSRMSGRLGGMALIRKYGILMKRQEFREKAEQIGFVKYR</sequence>
<organism evidence="3">
    <name type="scientific">Zooxanthella nutricula</name>
    <dbReference type="NCBI Taxonomy" id="1333877"/>
    <lineage>
        <taxon>Eukaryota</taxon>
        <taxon>Sar</taxon>
        <taxon>Alveolata</taxon>
        <taxon>Dinophyceae</taxon>
        <taxon>Peridiniales</taxon>
        <taxon>Peridiniales incertae sedis</taxon>
        <taxon>Zooxanthella</taxon>
    </lineage>
</organism>
<dbReference type="SUPFAM" id="SSF54236">
    <property type="entry name" value="Ubiquitin-like"/>
    <property type="match status" value="1"/>
</dbReference>
<dbReference type="Gene3D" id="3.10.20.90">
    <property type="entry name" value="Phosphatidylinositol 3-kinase Catalytic Subunit, Chain A, domain 1"/>
    <property type="match status" value="1"/>
</dbReference>
<evidence type="ECO:0000259" key="2">
    <source>
        <dbReference type="PROSITE" id="PS50053"/>
    </source>
</evidence>
<dbReference type="GO" id="GO:0031593">
    <property type="term" value="F:polyubiquitin modification-dependent protein binding"/>
    <property type="evidence" value="ECO:0007669"/>
    <property type="project" value="TreeGrafter"/>
</dbReference>
<dbReference type="AlphaFoldDB" id="A0A7S2IM65"/>
<dbReference type="PANTHER" id="PTHR10677:SF3">
    <property type="entry name" value="FI07626P-RELATED"/>
    <property type="match status" value="1"/>
</dbReference>
<evidence type="ECO:0000313" key="3">
    <source>
        <dbReference type="EMBL" id="CAD9522812.1"/>
    </source>
</evidence>
<dbReference type="InterPro" id="IPR043140">
    <property type="entry name" value="Ribosomal_uS14_sf"/>
</dbReference>
<dbReference type="InterPro" id="IPR029071">
    <property type="entry name" value="Ubiquitin-like_domsf"/>
</dbReference>
<dbReference type="InterPro" id="IPR015496">
    <property type="entry name" value="Ubiquilin"/>
</dbReference>
<dbReference type="InterPro" id="IPR000626">
    <property type="entry name" value="Ubiquitin-like_dom"/>
</dbReference>
<dbReference type="GO" id="GO:0006511">
    <property type="term" value="P:ubiquitin-dependent protein catabolic process"/>
    <property type="evidence" value="ECO:0007669"/>
    <property type="project" value="TreeGrafter"/>
</dbReference>
<dbReference type="PANTHER" id="PTHR10677">
    <property type="entry name" value="UBIQUILIN"/>
    <property type="match status" value="1"/>
</dbReference>
<dbReference type="GO" id="GO:0005829">
    <property type="term" value="C:cytosol"/>
    <property type="evidence" value="ECO:0007669"/>
    <property type="project" value="TreeGrafter"/>
</dbReference>
<dbReference type="EMBL" id="HBGW01015723">
    <property type="protein sequence ID" value="CAD9522812.1"/>
    <property type="molecule type" value="Transcribed_RNA"/>
</dbReference>
<gene>
    <name evidence="3" type="ORF">BRAN1462_LOCUS9986</name>
</gene>
<dbReference type="SMART" id="SM00213">
    <property type="entry name" value="UBQ"/>
    <property type="match status" value="1"/>
</dbReference>
<evidence type="ECO:0000256" key="1">
    <source>
        <dbReference type="SAM" id="MobiDB-lite"/>
    </source>
</evidence>
<name>A0A7S2IM65_9DINO</name>
<feature type="region of interest" description="Disordered" evidence="1">
    <location>
        <begin position="134"/>
        <end position="160"/>
    </location>
</feature>
<dbReference type="PROSITE" id="PS50053">
    <property type="entry name" value="UBIQUITIN_2"/>
    <property type="match status" value="1"/>
</dbReference>
<protein>
    <recommendedName>
        <fullName evidence="2">Ubiquitin-like domain-containing protein</fullName>
    </recommendedName>
</protein>